<reference evidence="2 3" key="1">
    <citation type="submission" date="2016-11" db="EMBL/GenBank/DDBJ databases">
        <authorList>
            <person name="Jaros S."/>
            <person name="Januszkiewicz K."/>
            <person name="Wedrychowicz H."/>
        </authorList>
    </citation>
    <scope>NUCLEOTIDE SEQUENCE [LARGE SCALE GENOMIC DNA]</scope>
    <source>
        <strain evidence="2 3">DSM 44666</strain>
    </source>
</reference>
<dbReference type="STRING" id="112248.SAMN05444392_101762"/>
<accession>A0A1M4U1M6</accession>
<dbReference type="Gene3D" id="3.30.70.100">
    <property type="match status" value="1"/>
</dbReference>
<dbReference type="CDD" id="cd00371">
    <property type="entry name" value="HMA"/>
    <property type="match status" value="1"/>
</dbReference>
<dbReference type="RefSeq" id="WP_073152190.1">
    <property type="nucleotide sequence ID" value="NZ_FQVL01000001.1"/>
</dbReference>
<organism evidence="2 3">
    <name type="scientific">Seinonella peptonophila</name>
    <dbReference type="NCBI Taxonomy" id="112248"/>
    <lineage>
        <taxon>Bacteria</taxon>
        <taxon>Bacillati</taxon>
        <taxon>Bacillota</taxon>
        <taxon>Bacilli</taxon>
        <taxon>Bacillales</taxon>
        <taxon>Thermoactinomycetaceae</taxon>
        <taxon>Seinonella</taxon>
    </lineage>
</organism>
<name>A0A1M4U1M6_9BACL</name>
<gene>
    <name evidence="2" type="ORF">SAMN05444392_101762</name>
</gene>
<protein>
    <submittedName>
        <fullName evidence="2">Copper chaperone</fullName>
    </submittedName>
</protein>
<dbReference type="InterPro" id="IPR036163">
    <property type="entry name" value="HMA_dom_sf"/>
</dbReference>
<feature type="domain" description="HMA" evidence="1">
    <location>
        <begin position="1"/>
        <end position="65"/>
    </location>
</feature>
<dbReference type="AlphaFoldDB" id="A0A1M4U1M6"/>
<dbReference type="Proteomes" id="UP000184476">
    <property type="component" value="Unassembled WGS sequence"/>
</dbReference>
<dbReference type="GO" id="GO:0046872">
    <property type="term" value="F:metal ion binding"/>
    <property type="evidence" value="ECO:0007669"/>
    <property type="project" value="InterPro"/>
</dbReference>
<evidence type="ECO:0000313" key="3">
    <source>
        <dbReference type="Proteomes" id="UP000184476"/>
    </source>
</evidence>
<dbReference type="PROSITE" id="PS50846">
    <property type="entry name" value="HMA_2"/>
    <property type="match status" value="1"/>
</dbReference>
<evidence type="ECO:0000313" key="2">
    <source>
        <dbReference type="EMBL" id="SHE50629.1"/>
    </source>
</evidence>
<sequence>MKHQFNVNGMHGQHCVMIITDALSKENVKAKVHLEKHIVEVEYHESEQSIETIKETIEELGYDVS</sequence>
<dbReference type="SUPFAM" id="SSF55008">
    <property type="entry name" value="HMA, heavy metal-associated domain"/>
    <property type="match status" value="1"/>
</dbReference>
<dbReference type="OrthoDB" id="9813965at2"/>
<dbReference type="Pfam" id="PF00403">
    <property type="entry name" value="HMA"/>
    <property type="match status" value="1"/>
</dbReference>
<keyword evidence="3" id="KW-1185">Reference proteome</keyword>
<dbReference type="EMBL" id="FQVL01000001">
    <property type="protein sequence ID" value="SHE50629.1"/>
    <property type="molecule type" value="Genomic_DNA"/>
</dbReference>
<dbReference type="InterPro" id="IPR006121">
    <property type="entry name" value="HMA_dom"/>
</dbReference>
<proteinExistence type="predicted"/>
<evidence type="ECO:0000259" key="1">
    <source>
        <dbReference type="PROSITE" id="PS50846"/>
    </source>
</evidence>